<accession>A0AB34L0J1</accession>
<dbReference type="CDD" id="cd02440">
    <property type="entry name" value="AdoMet_MTases"/>
    <property type="match status" value="1"/>
</dbReference>
<dbReference type="SUPFAM" id="SSF53335">
    <property type="entry name" value="S-adenosyl-L-methionine-dependent methyltransferases"/>
    <property type="match status" value="1"/>
</dbReference>
<dbReference type="InterPro" id="IPR029063">
    <property type="entry name" value="SAM-dependent_MTases_sf"/>
</dbReference>
<gene>
    <name evidence="1" type="ORF">WHR41_00756</name>
</gene>
<evidence type="ECO:0000313" key="2">
    <source>
        <dbReference type="Proteomes" id="UP000803884"/>
    </source>
</evidence>
<dbReference type="GeneID" id="96002200"/>
<comment type="caution">
    <text evidence="1">The sequence shown here is derived from an EMBL/GenBank/DDBJ whole genome shotgun (WGS) entry which is preliminary data.</text>
</comment>
<reference evidence="1 2" key="1">
    <citation type="journal article" date="2020" name="Microbiol. Resour. Announc.">
        <title>Draft Genome Sequence of a Cladosporium Species Isolated from the Mesophotic Ascidian Didemnum maculosum.</title>
        <authorList>
            <person name="Gioti A."/>
            <person name="Siaperas R."/>
            <person name="Nikolaivits E."/>
            <person name="Le Goff G."/>
            <person name="Ouazzani J."/>
            <person name="Kotoulas G."/>
            <person name="Topakas E."/>
        </authorList>
    </citation>
    <scope>NUCLEOTIDE SEQUENCE [LARGE SCALE GENOMIC DNA]</scope>
    <source>
        <strain evidence="1 2">TM138-S3</strain>
    </source>
</reference>
<sequence length="313" mass="36015">MSNDAVPQPRNDEVLQYGGRDFCAFGFRHKISCVPVDEDEKDRFDVYNDVLERIFLSTVFPNLEAGPREVLDCGFGTGAWISSLLDEHEDYEVTGVDIFDHPSNSDGVQEFYKIKWNMNARFRSAPERDMLKMDTFDLINSRFLSDGIDSERWPDLISEYRALLKPGGWLQMVEVNWCFQSDNGARLPHLEAWWNNYSMALRRMNRNPTVAGHLFRLMAEAGFVHIETKDEDNRIPVGDWMAGFRSPGKDNVRAVSEMLASFAIMPFTAVLGMSTTRCAQMVRDAQAELLKPNVKIYNRVHVAWGQKPFRKKR</sequence>
<name>A0AB34L0J1_9PEZI</name>
<dbReference type="Proteomes" id="UP000803884">
    <property type="component" value="Unassembled WGS sequence"/>
</dbReference>
<dbReference type="Gene3D" id="3.40.50.150">
    <property type="entry name" value="Vaccinia Virus protein VP39"/>
    <property type="match status" value="1"/>
</dbReference>
<dbReference type="Pfam" id="PF13489">
    <property type="entry name" value="Methyltransf_23"/>
    <property type="match status" value="1"/>
</dbReference>
<evidence type="ECO:0008006" key="3">
    <source>
        <dbReference type="Google" id="ProtNLM"/>
    </source>
</evidence>
<proteinExistence type="predicted"/>
<keyword evidence="2" id="KW-1185">Reference proteome</keyword>
<dbReference type="EMBL" id="JAAQHG020000002">
    <property type="protein sequence ID" value="KAL1590669.1"/>
    <property type="molecule type" value="Genomic_DNA"/>
</dbReference>
<organism evidence="1 2">
    <name type="scientific">Cladosporium halotolerans</name>
    <dbReference type="NCBI Taxonomy" id="1052096"/>
    <lineage>
        <taxon>Eukaryota</taxon>
        <taxon>Fungi</taxon>
        <taxon>Dikarya</taxon>
        <taxon>Ascomycota</taxon>
        <taxon>Pezizomycotina</taxon>
        <taxon>Dothideomycetes</taxon>
        <taxon>Dothideomycetidae</taxon>
        <taxon>Cladosporiales</taxon>
        <taxon>Cladosporiaceae</taxon>
        <taxon>Cladosporium</taxon>
    </lineage>
</organism>
<dbReference type="RefSeq" id="XP_069233774.1">
    <property type="nucleotide sequence ID" value="XM_069369362.1"/>
</dbReference>
<dbReference type="AlphaFoldDB" id="A0AB34L0J1"/>
<protein>
    <recommendedName>
        <fullName evidence="3">S-adenosyl-L-methionine-dependent methyltransferase</fullName>
    </recommendedName>
</protein>
<evidence type="ECO:0000313" key="1">
    <source>
        <dbReference type="EMBL" id="KAL1590669.1"/>
    </source>
</evidence>